<dbReference type="PANTHER" id="PTHR45662:SF2">
    <property type="entry name" value="PHOSPHATIDYLINOSITOL-3-PHOSPHATASE SAC1"/>
    <property type="match status" value="1"/>
</dbReference>
<evidence type="ECO:0000313" key="2">
    <source>
        <dbReference type="EMBL" id="KRX03771.1"/>
    </source>
</evidence>
<accession>A0A0V0QNA8</accession>
<feature type="domain" description="SAC" evidence="1">
    <location>
        <begin position="28"/>
        <end position="348"/>
    </location>
</feature>
<dbReference type="PANTHER" id="PTHR45662">
    <property type="entry name" value="PHOSPHATIDYLINOSITIDE PHOSPHATASE SAC1"/>
    <property type="match status" value="1"/>
</dbReference>
<dbReference type="Proteomes" id="UP000054937">
    <property type="component" value="Unassembled WGS sequence"/>
</dbReference>
<dbReference type="GO" id="GO:0046856">
    <property type="term" value="P:phosphatidylinositol dephosphorylation"/>
    <property type="evidence" value="ECO:0007669"/>
    <property type="project" value="TreeGrafter"/>
</dbReference>
<reference evidence="2 3" key="1">
    <citation type="journal article" date="2015" name="Sci. Rep.">
        <title>Genome of the facultative scuticociliatosis pathogen Pseudocohnilembus persalinus provides insight into its virulence through horizontal gene transfer.</title>
        <authorList>
            <person name="Xiong J."/>
            <person name="Wang G."/>
            <person name="Cheng J."/>
            <person name="Tian M."/>
            <person name="Pan X."/>
            <person name="Warren A."/>
            <person name="Jiang C."/>
            <person name="Yuan D."/>
            <person name="Miao W."/>
        </authorList>
    </citation>
    <scope>NUCLEOTIDE SEQUENCE [LARGE SCALE GENOMIC DNA]</scope>
    <source>
        <strain evidence="2">36N120E</strain>
    </source>
</reference>
<dbReference type="EMBL" id="LDAU01000126">
    <property type="protein sequence ID" value="KRX03771.1"/>
    <property type="molecule type" value="Genomic_DNA"/>
</dbReference>
<evidence type="ECO:0000313" key="3">
    <source>
        <dbReference type="Proteomes" id="UP000054937"/>
    </source>
</evidence>
<dbReference type="GO" id="GO:0043812">
    <property type="term" value="F:phosphatidylinositol-4-phosphate phosphatase activity"/>
    <property type="evidence" value="ECO:0007669"/>
    <property type="project" value="TreeGrafter"/>
</dbReference>
<protein>
    <recommendedName>
        <fullName evidence="1">SAC domain-containing protein</fullName>
    </recommendedName>
</protein>
<dbReference type="InParanoid" id="A0A0V0QNA8"/>
<proteinExistence type="predicted"/>
<gene>
    <name evidence="2" type="ORF">PPERSA_04279</name>
</gene>
<comment type="caution">
    <text evidence="2">The sequence shown here is derived from an EMBL/GenBank/DDBJ whole genome shotgun (WGS) entry which is preliminary data.</text>
</comment>
<organism evidence="2 3">
    <name type="scientific">Pseudocohnilembus persalinus</name>
    <name type="common">Ciliate</name>
    <dbReference type="NCBI Taxonomy" id="266149"/>
    <lineage>
        <taxon>Eukaryota</taxon>
        <taxon>Sar</taxon>
        <taxon>Alveolata</taxon>
        <taxon>Ciliophora</taxon>
        <taxon>Intramacronucleata</taxon>
        <taxon>Oligohymenophorea</taxon>
        <taxon>Scuticociliatia</taxon>
        <taxon>Philasterida</taxon>
        <taxon>Pseudocohnilembidae</taxon>
        <taxon>Pseudocohnilembus</taxon>
    </lineage>
</organism>
<keyword evidence="3" id="KW-1185">Reference proteome</keyword>
<name>A0A0V0QNA8_PSEPJ</name>
<sequence>MEKAQKNINNDIEEYLDEIRKILEENHYFSYTYELSHKFRLEQTKSSEESHFFAQNYAILEHFRLFNVSKHWQIIVIKGYIGYINHTFSENKSIKYYLITRKSNKRYGTRYNHRGVDGWGNVANYCETEQIVVTSKKIYSHILVRGSVPLFWQQSQQKDVDFTKGKEMQKEGMQKHFNAMLKQYEKIICVNLMKLKNNQLEKKLGEQFKYFLDQLDINQVGYLIFDFSNNKSSVNLQIESVMDPLIREQQFDTYDIKNNIFISQQQSVFRINCKDCLDRTNNYMMKLAIFQLDLILQFNFGNNFKNEWNNQQIMYALDASNEKNTAFLKQFKVQWSIMGDHISTIYAGNTIQTGFKEQLLFLLKGTQATTTKLTLHGSQSLVSKKIDDAMITFKRIIQSHFSDPKKQEALKILQNSHYSQKYKEIKIKDPQIENMIEDRKNEYLKQK</sequence>
<dbReference type="OrthoDB" id="405996at2759"/>
<dbReference type="AlphaFoldDB" id="A0A0V0QNA8"/>
<dbReference type="PROSITE" id="PS50275">
    <property type="entry name" value="SAC"/>
    <property type="match status" value="1"/>
</dbReference>
<dbReference type="Pfam" id="PF02383">
    <property type="entry name" value="Syja_N"/>
    <property type="match status" value="1"/>
</dbReference>
<evidence type="ECO:0000259" key="1">
    <source>
        <dbReference type="PROSITE" id="PS50275"/>
    </source>
</evidence>
<dbReference type="GO" id="GO:0005783">
    <property type="term" value="C:endoplasmic reticulum"/>
    <property type="evidence" value="ECO:0007669"/>
    <property type="project" value="TreeGrafter"/>
</dbReference>
<dbReference type="InterPro" id="IPR002013">
    <property type="entry name" value="SAC_dom"/>
</dbReference>